<dbReference type="GeneID" id="34599589"/>
<sequence>MADFASQRHWHYYIFHAHDGCQLSFIFPSDSDPHRNIHGTISVSAWTSDRSSSTASRRLQPVFPSPMATPSSNDPGPTGTDTAVVTMSAPAKCSFYDLPIEVRLEIYELLYCYSKPIHLTLDHDGTIKHQRAESATSCCSPDLVIPVHAFTVAKTLCHEASPVLYQRNNFSMDWKNLKMFSQKWDQELNSYLGAIEIFCDDGPAWGFVPVTRLLVDKMPGLQEINFKISGSLRLAAAALETSSAITPCASMFGGPELDLVLQPLKSEDCNSGKGGSDLVAIRNGIQQDNAKLAEIWPEGLAPNNITRSCAPILSHIRLSGRISRTTLDKILGHRCLPGDCFWEEVAQEVKEGDAAKVIGENKDATKMAEKNGSSDKLTEDMVHYKWKAMVPGERTDVPKIDMRQWYPPLTEKEQQKVRDFFKVFEQRDSCCKSDSASEIESLPKDATASAEPGSTDHGGTSQDAFSRDAENQEVVYADGAESAASTASANPDDLLGSLQQLAFADCFENLNSEFLHQDLAEVRAALLEYFGDFAFELFPDEFADEN</sequence>
<feature type="compositionally biased region" description="Polar residues" evidence="1">
    <location>
        <begin position="68"/>
        <end position="79"/>
    </location>
</feature>
<gene>
    <name evidence="2" type="ORF">AYO21_04419</name>
</gene>
<proteinExistence type="predicted"/>
<evidence type="ECO:0000256" key="1">
    <source>
        <dbReference type="SAM" id="MobiDB-lite"/>
    </source>
</evidence>
<keyword evidence="3" id="KW-1185">Reference proteome</keyword>
<dbReference type="AlphaFoldDB" id="A0A177FBN5"/>
<dbReference type="RefSeq" id="XP_022513208.1">
    <property type="nucleotide sequence ID" value="XM_022654392.1"/>
</dbReference>
<protein>
    <submittedName>
        <fullName evidence="2">Uncharacterized protein</fullName>
    </submittedName>
</protein>
<feature type="region of interest" description="Disordered" evidence="1">
    <location>
        <begin position="435"/>
        <end position="466"/>
    </location>
</feature>
<feature type="region of interest" description="Disordered" evidence="1">
    <location>
        <begin position="57"/>
        <end position="79"/>
    </location>
</feature>
<dbReference type="Proteomes" id="UP000077002">
    <property type="component" value="Unassembled WGS sequence"/>
</dbReference>
<dbReference type="OrthoDB" id="2951834at2759"/>
<name>A0A177FBN5_9EURO</name>
<dbReference type="EMBL" id="LVKK01000025">
    <property type="protein sequence ID" value="OAG41256.1"/>
    <property type="molecule type" value="Genomic_DNA"/>
</dbReference>
<comment type="caution">
    <text evidence="2">The sequence shown here is derived from an EMBL/GenBank/DDBJ whole genome shotgun (WGS) entry which is preliminary data.</text>
</comment>
<organism evidence="2 3">
    <name type="scientific">Fonsecaea monophora</name>
    <dbReference type="NCBI Taxonomy" id="254056"/>
    <lineage>
        <taxon>Eukaryota</taxon>
        <taxon>Fungi</taxon>
        <taxon>Dikarya</taxon>
        <taxon>Ascomycota</taxon>
        <taxon>Pezizomycotina</taxon>
        <taxon>Eurotiomycetes</taxon>
        <taxon>Chaetothyriomycetidae</taxon>
        <taxon>Chaetothyriales</taxon>
        <taxon>Herpotrichiellaceae</taxon>
        <taxon>Fonsecaea</taxon>
    </lineage>
</organism>
<evidence type="ECO:0000313" key="2">
    <source>
        <dbReference type="EMBL" id="OAG41256.1"/>
    </source>
</evidence>
<evidence type="ECO:0000313" key="3">
    <source>
        <dbReference type="Proteomes" id="UP000077002"/>
    </source>
</evidence>
<accession>A0A177FBN5</accession>
<reference evidence="2 3" key="1">
    <citation type="submission" date="2016-03" db="EMBL/GenBank/DDBJ databases">
        <title>Draft genome sequence of the Fonsecaea monophora CBS 269.37.</title>
        <authorList>
            <person name="Bombassaro A."/>
            <person name="Vinicius W.A."/>
            <person name="De Hoog S."/>
            <person name="Sun J."/>
            <person name="Souza E.M."/>
            <person name="Raittz R.T."/>
            <person name="Costa F."/>
            <person name="Leao A.C."/>
            <person name="Tadra-Sfeir M.Z."/>
            <person name="Baura V."/>
            <person name="Balsanelli E."/>
            <person name="Pedrosa F.O."/>
            <person name="Moreno L.F."/>
            <person name="Steffens M.B."/>
            <person name="Xi L."/>
            <person name="Bocca A.L."/>
            <person name="Felipe M.S."/>
            <person name="Teixeira M."/>
            <person name="Telles Filho F.Q."/>
            <person name="Azevedo C.M."/>
            <person name="Gomes R."/>
            <person name="Vicente V.A."/>
        </authorList>
    </citation>
    <scope>NUCLEOTIDE SEQUENCE [LARGE SCALE GENOMIC DNA]</scope>
    <source>
        <strain evidence="2 3">CBS 269.37</strain>
    </source>
</reference>